<dbReference type="Proteomes" id="UP000016201">
    <property type="component" value="Unassembled WGS sequence"/>
</dbReference>
<organism evidence="1 2">
    <name type="scientific">Acinetobacter tandoii DSM 14970 = CIP 107469</name>
    <dbReference type="NCBI Taxonomy" id="1120927"/>
    <lineage>
        <taxon>Bacteria</taxon>
        <taxon>Pseudomonadati</taxon>
        <taxon>Pseudomonadota</taxon>
        <taxon>Gammaproteobacteria</taxon>
        <taxon>Moraxellales</taxon>
        <taxon>Moraxellaceae</taxon>
        <taxon>Acinetobacter</taxon>
    </lineage>
</organism>
<evidence type="ECO:0000313" key="2">
    <source>
        <dbReference type="Proteomes" id="UP000016201"/>
    </source>
</evidence>
<dbReference type="PATRIC" id="fig|1120927.3.peg.3321"/>
<sequence>MVDVHLFKSSMAVFKAALIGPVQKTPNMEFFYVCKLKTASQNAPYIKKPKTLLELFNTEENSACNTSWKYKAAEEL</sequence>
<protein>
    <submittedName>
        <fullName evidence="1">Uncharacterized protein</fullName>
    </submittedName>
</protein>
<dbReference type="AlphaFoldDB" id="R9AQ25"/>
<gene>
    <name evidence="1" type="ORF">I593_03409</name>
</gene>
<keyword evidence="2" id="KW-1185">Reference proteome</keyword>
<comment type="caution">
    <text evidence="1">The sequence shown here is derived from an EMBL/GenBank/DDBJ whole genome shotgun (WGS) entry which is preliminary data.</text>
</comment>
<name>R9AQ25_9GAMM</name>
<evidence type="ECO:0000313" key="1">
    <source>
        <dbReference type="EMBL" id="EOR04329.1"/>
    </source>
</evidence>
<proteinExistence type="predicted"/>
<dbReference type="OrthoDB" id="9802587at2"/>
<reference evidence="1 2" key="1">
    <citation type="submission" date="2013-03" db="EMBL/GenBank/DDBJ databases">
        <title>The Genome Sequence of Acinetobacter tandoii CIP 107469.</title>
        <authorList>
            <consortium name="The Broad Institute Genome Sequencing Platform"/>
            <consortium name="The Broad Institute Genome Sequencing Center for Infectious Disease"/>
            <person name="Cerqueira G."/>
            <person name="Feldgarden M."/>
            <person name="Courvalin P."/>
            <person name="Perichon B."/>
            <person name="Grillot-Courvalin C."/>
            <person name="Clermont D."/>
            <person name="Rocha E."/>
            <person name="Yoon E.-J."/>
            <person name="Nemec A."/>
            <person name="Walker B."/>
            <person name="Young S.K."/>
            <person name="Zeng Q."/>
            <person name="Gargeya S."/>
            <person name="Fitzgerald M."/>
            <person name="Haas B."/>
            <person name="Abouelleil A."/>
            <person name="Alvarado L."/>
            <person name="Arachchi H.M."/>
            <person name="Berlin A.M."/>
            <person name="Chapman S.B."/>
            <person name="Dewar J."/>
            <person name="Goldberg J."/>
            <person name="Griggs A."/>
            <person name="Gujja S."/>
            <person name="Hansen M."/>
            <person name="Howarth C."/>
            <person name="Imamovic A."/>
            <person name="Larimer J."/>
            <person name="McCowan C."/>
            <person name="Murphy C."/>
            <person name="Neiman D."/>
            <person name="Pearson M."/>
            <person name="Priest M."/>
            <person name="Roberts A."/>
            <person name="Saif S."/>
            <person name="Shea T."/>
            <person name="Sisk P."/>
            <person name="Sykes S."/>
            <person name="Wortman J."/>
            <person name="Nusbaum C."/>
            <person name="Birren B."/>
        </authorList>
    </citation>
    <scope>NUCLEOTIDE SEQUENCE [LARGE SCALE GENOMIC DNA]</scope>
    <source>
        <strain evidence="1 2">CIP 107469</strain>
    </source>
</reference>
<accession>R9AQ25</accession>
<dbReference type="EMBL" id="AQFM01000044">
    <property type="protein sequence ID" value="EOR04329.1"/>
    <property type="molecule type" value="Genomic_DNA"/>
</dbReference>